<reference evidence="6" key="1">
    <citation type="submission" date="2020-11" db="EMBL/GenBank/DDBJ databases">
        <authorList>
            <consortium name="DOE Joint Genome Institute"/>
            <person name="Ahrendt S."/>
            <person name="Riley R."/>
            <person name="Andreopoulos W."/>
            <person name="Labutti K."/>
            <person name="Pangilinan J."/>
            <person name="Ruiz-Duenas F.J."/>
            <person name="Barrasa J.M."/>
            <person name="Sanchez-Garcia M."/>
            <person name="Camarero S."/>
            <person name="Miyauchi S."/>
            <person name="Serrano A."/>
            <person name="Linde D."/>
            <person name="Babiker R."/>
            <person name="Drula E."/>
            <person name="Ayuso-Fernandez I."/>
            <person name="Pacheco R."/>
            <person name="Padilla G."/>
            <person name="Ferreira P."/>
            <person name="Barriuso J."/>
            <person name="Kellner H."/>
            <person name="Castanera R."/>
            <person name="Alfaro M."/>
            <person name="Ramirez L."/>
            <person name="Pisabarro A.G."/>
            <person name="Kuo A."/>
            <person name="Tritt A."/>
            <person name="Lipzen A."/>
            <person name="He G."/>
            <person name="Yan M."/>
            <person name="Ng V."/>
            <person name="Cullen D."/>
            <person name="Martin F."/>
            <person name="Rosso M.-N."/>
            <person name="Henrissat B."/>
            <person name="Hibbett D."/>
            <person name="Martinez A.T."/>
            <person name="Grigoriev I.V."/>
        </authorList>
    </citation>
    <scope>NUCLEOTIDE SEQUENCE</scope>
    <source>
        <strain evidence="6">CBS 247.69</strain>
    </source>
</reference>
<feature type="domain" description="HMG box" evidence="5">
    <location>
        <begin position="77"/>
        <end position="145"/>
    </location>
</feature>
<evidence type="ECO:0000256" key="3">
    <source>
        <dbReference type="PROSITE-ProRule" id="PRU00267"/>
    </source>
</evidence>
<dbReference type="PANTHER" id="PTHR10270">
    <property type="entry name" value="SOX TRANSCRIPTION FACTOR"/>
    <property type="match status" value="1"/>
</dbReference>
<feature type="region of interest" description="Disordered" evidence="4">
    <location>
        <begin position="217"/>
        <end position="272"/>
    </location>
</feature>
<feature type="region of interest" description="Disordered" evidence="4">
    <location>
        <begin position="136"/>
        <end position="202"/>
    </location>
</feature>
<feature type="region of interest" description="Disordered" evidence="4">
    <location>
        <begin position="1"/>
        <end position="64"/>
    </location>
</feature>
<dbReference type="SMART" id="SM00398">
    <property type="entry name" value="HMG"/>
    <property type="match status" value="1"/>
</dbReference>
<dbReference type="GO" id="GO:0005634">
    <property type="term" value="C:nucleus"/>
    <property type="evidence" value="ECO:0007669"/>
    <property type="project" value="UniProtKB-UniRule"/>
</dbReference>
<feature type="region of interest" description="Disordered" evidence="4">
    <location>
        <begin position="287"/>
        <end position="394"/>
    </location>
</feature>
<evidence type="ECO:0000256" key="2">
    <source>
        <dbReference type="ARBA" id="ARBA00023163"/>
    </source>
</evidence>
<dbReference type="Gene3D" id="1.10.30.10">
    <property type="entry name" value="High mobility group box domain"/>
    <property type="match status" value="1"/>
</dbReference>
<accession>A0A9P6C9F9</accession>
<gene>
    <name evidence="6" type="ORF">BDZ94DRAFT_1302115</name>
</gene>
<keyword evidence="1 3" id="KW-0238">DNA-binding</keyword>
<proteinExistence type="predicted"/>
<evidence type="ECO:0000313" key="6">
    <source>
        <dbReference type="EMBL" id="KAF9457117.1"/>
    </source>
</evidence>
<feature type="compositionally biased region" description="Basic and acidic residues" evidence="4">
    <location>
        <begin position="241"/>
        <end position="252"/>
    </location>
</feature>
<dbReference type="GO" id="GO:0000978">
    <property type="term" value="F:RNA polymerase II cis-regulatory region sequence-specific DNA binding"/>
    <property type="evidence" value="ECO:0007669"/>
    <property type="project" value="TreeGrafter"/>
</dbReference>
<feature type="DNA-binding region" description="HMG box" evidence="3">
    <location>
        <begin position="77"/>
        <end position="145"/>
    </location>
</feature>
<evidence type="ECO:0000313" key="7">
    <source>
        <dbReference type="Proteomes" id="UP000807353"/>
    </source>
</evidence>
<dbReference type="OrthoDB" id="1919336at2759"/>
<dbReference type="InterPro" id="IPR050140">
    <property type="entry name" value="SRY-related_HMG-box_TF-like"/>
</dbReference>
<dbReference type="Proteomes" id="UP000807353">
    <property type="component" value="Unassembled WGS sequence"/>
</dbReference>
<organism evidence="6 7">
    <name type="scientific">Collybia nuda</name>
    <dbReference type="NCBI Taxonomy" id="64659"/>
    <lineage>
        <taxon>Eukaryota</taxon>
        <taxon>Fungi</taxon>
        <taxon>Dikarya</taxon>
        <taxon>Basidiomycota</taxon>
        <taxon>Agaricomycotina</taxon>
        <taxon>Agaricomycetes</taxon>
        <taxon>Agaricomycetidae</taxon>
        <taxon>Agaricales</taxon>
        <taxon>Tricholomatineae</taxon>
        <taxon>Clitocybaceae</taxon>
        <taxon>Collybia</taxon>
    </lineage>
</organism>
<evidence type="ECO:0000259" key="5">
    <source>
        <dbReference type="PROSITE" id="PS50118"/>
    </source>
</evidence>
<dbReference type="InterPro" id="IPR009071">
    <property type="entry name" value="HMG_box_dom"/>
</dbReference>
<dbReference type="EMBL" id="MU150386">
    <property type="protein sequence ID" value="KAF9457117.1"/>
    <property type="molecule type" value="Genomic_DNA"/>
</dbReference>
<feature type="compositionally biased region" description="Polar residues" evidence="4">
    <location>
        <begin position="376"/>
        <end position="394"/>
    </location>
</feature>
<feature type="compositionally biased region" description="Low complexity" evidence="4">
    <location>
        <begin position="330"/>
        <end position="364"/>
    </location>
</feature>
<comment type="caution">
    <text evidence="6">The sequence shown here is derived from an EMBL/GenBank/DDBJ whole genome shotgun (WGS) entry which is preliminary data.</text>
</comment>
<sequence>MSRYNLDYSARPHVVPAEQQQHHFYPNGQHDRDERGSLSGSDDGSYAQYIDPLKVETDTEDESTALTSQTLNADGTPKRPMNAFMIFARRRRPQVSAENQAMRTGEISKILSKEWNAMQSGEKQFYQEQAKQLKDSFNNRYPDYVYRRRPNNSRKRRKPEGPGSRSTTDNPLPLDMGDDMSTFGDVGESPTDGEDHSAPEVSLGRGRLSHDVHQSYNDQQGKYASSSSSRGSPYAYTIPDHSYRANGTHDPRSYGSGSERVPSSSLAPPTNLNYQYSVPMQVRSHSQSISNPVYDSNGHKTWDTAVGHPPYLGGGLPRQQALHPTVKAHSYSTSSSQSPWQSSPTTPSTSSAPPFLLPTLSSPFHPSPSSPEDSLANPTSCAASNSMSQSPYNSDQLHTIMPMKQEYINHGYHHHPSSSTSQAGVLPSSSGLYAGYSTRILEGLI</sequence>
<feature type="compositionally biased region" description="Basic residues" evidence="4">
    <location>
        <begin position="147"/>
        <end position="158"/>
    </location>
</feature>
<dbReference type="SUPFAM" id="SSF47095">
    <property type="entry name" value="HMG-box"/>
    <property type="match status" value="1"/>
</dbReference>
<keyword evidence="7" id="KW-1185">Reference proteome</keyword>
<dbReference type="PANTHER" id="PTHR10270:SF161">
    <property type="entry name" value="SEX-DETERMINING REGION Y PROTEIN"/>
    <property type="match status" value="1"/>
</dbReference>
<evidence type="ECO:0000256" key="4">
    <source>
        <dbReference type="SAM" id="MobiDB-lite"/>
    </source>
</evidence>
<keyword evidence="2" id="KW-0804">Transcription</keyword>
<dbReference type="GO" id="GO:0030154">
    <property type="term" value="P:cell differentiation"/>
    <property type="evidence" value="ECO:0007669"/>
    <property type="project" value="TreeGrafter"/>
</dbReference>
<keyword evidence="3" id="KW-0539">Nucleus</keyword>
<name>A0A9P6C9F9_9AGAR</name>
<dbReference type="InterPro" id="IPR036910">
    <property type="entry name" value="HMG_box_dom_sf"/>
</dbReference>
<feature type="compositionally biased region" description="Polar residues" evidence="4">
    <location>
        <begin position="261"/>
        <end position="272"/>
    </location>
</feature>
<dbReference type="Pfam" id="PF00505">
    <property type="entry name" value="HMG_box"/>
    <property type="match status" value="1"/>
</dbReference>
<dbReference type="GO" id="GO:0001228">
    <property type="term" value="F:DNA-binding transcription activator activity, RNA polymerase II-specific"/>
    <property type="evidence" value="ECO:0007669"/>
    <property type="project" value="TreeGrafter"/>
</dbReference>
<dbReference type="AlphaFoldDB" id="A0A9P6C9F9"/>
<evidence type="ECO:0000256" key="1">
    <source>
        <dbReference type="ARBA" id="ARBA00023125"/>
    </source>
</evidence>
<protein>
    <recommendedName>
        <fullName evidence="5">HMG box domain-containing protein</fullName>
    </recommendedName>
</protein>
<dbReference type="PROSITE" id="PS50118">
    <property type="entry name" value="HMG_BOX_2"/>
    <property type="match status" value="1"/>
</dbReference>